<dbReference type="EMBL" id="SMGJ01000012">
    <property type="protein sequence ID" value="TCK64929.1"/>
    <property type="molecule type" value="Genomic_DNA"/>
</dbReference>
<dbReference type="AlphaFoldDB" id="A0A4R1KMD2"/>
<evidence type="ECO:0000256" key="2">
    <source>
        <dbReference type="SAM" id="Phobius"/>
    </source>
</evidence>
<name>A0A4R1KMD2_9PAST</name>
<keyword evidence="2" id="KW-0472">Membrane</keyword>
<keyword evidence="1" id="KW-0175">Coiled coil</keyword>
<keyword evidence="2" id="KW-0812">Transmembrane</keyword>
<proteinExistence type="predicted"/>
<sequence>MNLILIGVVLAVIGVVVGWFKWFMASREVEKLLKTTAILQEEKATLQQQKAVVETQVKNYQVKQNNEKNARNIDRTAIVDQLHTQGDLRD</sequence>
<evidence type="ECO:0000313" key="3">
    <source>
        <dbReference type="EMBL" id="TCK64929.1"/>
    </source>
</evidence>
<organism evidence="3 4">
    <name type="scientific">Lonepinella koalarum</name>
    <dbReference type="NCBI Taxonomy" id="53417"/>
    <lineage>
        <taxon>Bacteria</taxon>
        <taxon>Pseudomonadati</taxon>
        <taxon>Pseudomonadota</taxon>
        <taxon>Gammaproteobacteria</taxon>
        <taxon>Pasteurellales</taxon>
        <taxon>Pasteurellaceae</taxon>
        <taxon>Lonepinella</taxon>
    </lineage>
</organism>
<evidence type="ECO:0000256" key="1">
    <source>
        <dbReference type="SAM" id="Coils"/>
    </source>
</evidence>
<comment type="caution">
    <text evidence="3">The sequence shown here is derived from an EMBL/GenBank/DDBJ whole genome shotgun (WGS) entry which is preliminary data.</text>
</comment>
<keyword evidence="4" id="KW-1185">Reference proteome</keyword>
<accession>A0A4R1KMD2</accession>
<feature type="transmembrane region" description="Helical" evidence="2">
    <location>
        <begin position="6"/>
        <end position="24"/>
    </location>
</feature>
<dbReference type="InterPro" id="IPR020274">
    <property type="entry name" value="Uncharacterised_HI1496"/>
</dbReference>
<dbReference type="Pfam" id="PF10883">
    <property type="entry name" value="DUF2681"/>
    <property type="match status" value="1"/>
</dbReference>
<reference evidence="3 4" key="1">
    <citation type="submission" date="2019-03" db="EMBL/GenBank/DDBJ databases">
        <title>Genomic Encyclopedia of Type Strains, Phase IV (KMG-IV): sequencing the most valuable type-strain genomes for metagenomic binning, comparative biology and taxonomic classification.</title>
        <authorList>
            <person name="Goeker M."/>
        </authorList>
    </citation>
    <scope>NUCLEOTIDE SEQUENCE [LARGE SCALE GENOMIC DNA]</scope>
    <source>
        <strain evidence="3 4">DSM 10053</strain>
    </source>
</reference>
<dbReference type="RefSeq" id="WP_132302967.1">
    <property type="nucleotide sequence ID" value="NZ_CP170642.1"/>
</dbReference>
<keyword evidence="2" id="KW-1133">Transmembrane helix</keyword>
<dbReference type="Proteomes" id="UP000295496">
    <property type="component" value="Unassembled WGS sequence"/>
</dbReference>
<feature type="coiled-coil region" evidence="1">
    <location>
        <begin position="29"/>
        <end position="63"/>
    </location>
</feature>
<evidence type="ECO:0000313" key="4">
    <source>
        <dbReference type="Proteomes" id="UP000295496"/>
    </source>
</evidence>
<gene>
    <name evidence="3" type="ORF">EV692_2414</name>
</gene>
<protein>
    <submittedName>
        <fullName evidence="3">Uncharacterized protein DUF2681</fullName>
    </submittedName>
</protein>